<feature type="domain" description="C2H2-type" evidence="2">
    <location>
        <begin position="23"/>
        <end position="51"/>
    </location>
</feature>
<organism evidence="3 4">
    <name type="scientific">Pinctada imbricata</name>
    <name type="common">Atlantic pearl-oyster</name>
    <name type="synonym">Pinctada martensii</name>
    <dbReference type="NCBI Taxonomy" id="66713"/>
    <lineage>
        <taxon>Eukaryota</taxon>
        <taxon>Metazoa</taxon>
        <taxon>Spiralia</taxon>
        <taxon>Lophotrochozoa</taxon>
        <taxon>Mollusca</taxon>
        <taxon>Bivalvia</taxon>
        <taxon>Autobranchia</taxon>
        <taxon>Pteriomorphia</taxon>
        <taxon>Pterioida</taxon>
        <taxon>Pterioidea</taxon>
        <taxon>Pteriidae</taxon>
        <taxon>Pinctada</taxon>
    </lineage>
</organism>
<gene>
    <name evidence="3" type="ORF">FSP39_003311</name>
</gene>
<keyword evidence="4" id="KW-1185">Reference proteome</keyword>
<proteinExistence type="predicted"/>
<evidence type="ECO:0000256" key="1">
    <source>
        <dbReference type="PROSITE-ProRule" id="PRU00042"/>
    </source>
</evidence>
<reference evidence="3" key="1">
    <citation type="submission" date="2019-08" db="EMBL/GenBank/DDBJ databases">
        <title>The improved chromosome-level genome for the pearl oyster Pinctada fucata martensii using PacBio sequencing and Hi-C.</title>
        <authorList>
            <person name="Zheng Z."/>
        </authorList>
    </citation>
    <scope>NUCLEOTIDE SEQUENCE</scope>
    <source>
        <strain evidence="3">ZZ-2019</strain>
        <tissue evidence="3">Adductor muscle</tissue>
    </source>
</reference>
<dbReference type="InterPro" id="IPR013087">
    <property type="entry name" value="Znf_C2H2_type"/>
</dbReference>
<dbReference type="GO" id="GO:0008270">
    <property type="term" value="F:zinc ion binding"/>
    <property type="evidence" value="ECO:0007669"/>
    <property type="project" value="UniProtKB-KW"/>
</dbReference>
<name>A0AA88YSU0_PINIB</name>
<protein>
    <recommendedName>
        <fullName evidence="2">C2H2-type domain-containing protein</fullName>
    </recommendedName>
</protein>
<evidence type="ECO:0000313" key="4">
    <source>
        <dbReference type="Proteomes" id="UP001186944"/>
    </source>
</evidence>
<evidence type="ECO:0000313" key="3">
    <source>
        <dbReference type="EMBL" id="KAK3106933.1"/>
    </source>
</evidence>
<sequence>MSPTPGPSAAATADSPSGTTHHYCCRRCHEAFSSRRDLYNHNMRQHTQQGGGALQPSPYIRGQEPWVNNQALRNVYETNASHILQRHQEGSVTSTYNLPLTNDFSVHEIMEAVEEIYDRQQHAFRLNLNFGLILVNKET</sequence>
<dbReference type="PROSITE" id="PS50157">
    <property type="entry name" value="ZINC_FINGER_C2H2_2"/>
    <property type="match status" value="1"/>
</dbReference>
<dbReference type="PROSITE" id="PS00028">
    <property type="entry name" value="ZINC_FINGER_C2H2_1"/>
    <property type="match status" value="1"/>
</dbReference>
<accession>A0AA88YSU0</accession>
<dbReference type="Proteomes" id="UP001186944">
    <property type="component" value="Unassembled WGS sequence"/>
</dbReference>
<evidence type="ECO:0000259" key="2">
    <source>
        <dbReference type="PROSITE" id="PS50157"/>
    </source>
</evidence>
<keyword evidence="1" id="KW-0479">Metal-binding</keyword>
<keyword evidence="1" id="KW-0862">Zinc</keyword>
<keyword evidence="1" id="KW-0863">Zinc-finger</keyword>
<dbReference type="AlphaFoldDB" id="A0AA88YSU0"/>
<comment type="caution">
    <text evidence="3">The sequence shown here is derived from an EMBL/GenBank/DDBJ whole genome shotgun (WGS) entry which is preliminary data.</text>
</comment>
<dbReference type="EMBL" id="VSWD01000002">
    <property type="protein sequence ID" value="KAK3106933.1"/>
    <property type="molecule type" value="Genomic_DNA"/>
</dbReference>